<accession>A0A1H8RGU0</accession>
<reference evidence="4" key="1">
    <citation type="submission" date="2016-10" db="EMBL/GenBank/DDBJ databases">
        <authorList>
            <person name="Varghese N."/>
            <person name="Submissions S."/>
        </authorList>
    </citation>
    <scope>NUCLEOTIDE SEQUENCE [LARGE SCALE GENOMIC DNA]</scope>
    <source>
        <strain evidence="4">Gh-48</strain>
    </source>
</reference>
<name>A0A1H8RGU0_9SPHI</name>
<dbReference type="OrthoDB" id="1525197at2"/>
<dbReference type="InterPro" id="IPR005094">
    <property type="entry name" value="Endonuclease_MobA/VirD2"/>
</dbReference>
<dbReference type="STRING" id="551995.SAMN05192574_110145"/>
<dbReference type="AlphaFoldDB" id="A0A1H8RGU0"/>
<evidence type="ECO:0000313" key="3">
    <source>
        <dbReference type="EMBL" id="SEO65532.1"/>
    </source>
</evidence>
<organism evidence="3 4">
    <name type="scientific">Mucilaginibacter gossypiicola</name>
    <dbReference type="NCBI Taxonomy" id="551995"/>
    <lineage>
        <taxon>Bacteria</taxon>
        <taxon>Pseudomonadati</taxon>
        <taxon>Bacteroidota</taxon>
        <taxon>Sphingobacteriia</taxon>
        <taxon>Sphingobacteriales</taxon>
        <taxon>Sphingobacteriaceae</taxon>
        <taxon>Mucilaginibacter</taxon>
    </lineage>
</organism>
<protein>
    <submittedName>
        <fullName evidence="3">Relaxase/Mobilisation nuclease domain-containing protein</fullName>
    </submittedName>
</protein>
<feature type="coiled-coil region" evidence="1">
    <location>
        <begin position="241"/>
        <end position="281"/>
    </location>
</feature>
<dbReference type="Pfam" id="PF03432">
    <property type="entry name" value="Relaxase"/>
    <property type="match status" value="1"/>
</dbReference>
<sequence length="289" mass="33749">MIGKIGTGKSFRGCLNYLFEGRLQQTKAMQLHEMEKKQAEVIAYNQCFGDKRQLVRDFIEVSKLNSNVSKPVFHLAISFAHGDAGKLNPQDKVDMAEKLAKEFMFHNNQYVVIEHSDRQHQHLHIVANRIGYDGKTATDSNSYKRMAEYCRKMELEYKLTKVLSPNKFLRPEQRVSQEKRVDQRKEALKNHLLQAIKQCKDLPALKKYMEKQGYAVELGRGIAFIDKQQVRFKGSQVGYALMDIEKKLKQEQLLKQQQIQQQRLQEQKQQQELTKEQEQKLNYSKGISI</sequence>
<proteinExistence type="predicted"/>
<feature type="domain" description="MobA/VirD2-like nuclease" evidence="2">
    <location>
        <begin position="35"/>
        <end position="159"/>
    </location>
</feature>
<evidence type="ECO:0000259" key="2">
    <source>
        <dbReference type="Pfam" id="PF03432"/>
    </source>
</evidence>
<evidence type="ECO:0000256" key="1">
    <source>
        <dbReference type="SAM" id="Coils"/>
    </source>
</evidence>
<keyword evidence="4" id="KW-1185">Reference proteome</keyword>
<gene>
    <name evidence="3" type="ORF">SAMN05192574_110145</name>
</gene>
<dbReference type="Proteomes" id="UP000198942">
    <property type="component" value="Unassembled WGS sequence"/>
</dbReference>
<evidence type="ECO:0000313" key="4">
    <source>
        <dbReference type="Proteomes" id="UP000198942"/>
    </source>
</evidence>
<dbReference type="EMBL" id="FOCL01000010">
    <property type="protein sequence ID" value="SEO65532.1"/>
    <property type="molecule type" value="Genomic_DNA"/>
</dbReference>
<dbReference type="RefSeq" id="WP_091217498.1">
    <property type="nucleotide sequence ID" value="NZ_FOCL01000010.1"/>
</dbReference>
<keyword evidence="1" id="KW-0175">Coiled coil</keyword>